<name>A0A0A1TIV3_9HYPO</name>
<evidence type="ECO:0000313" key="3">
    <source>
        <dbReference type="Proteomes" id="UP000039046"/>
    </source>
</evidence>
<organism evidence="2 3">
    <name type="scientific">[Torrubiella] hemipterigena</name>
    <dbReference type="NCBI Taxonomy" id="1531966"/>
    <lineage>
        <taxon>Eukaryota</taxon>
        <taxon>Fungi</taxon>
        <taxon>Dikarya</taxon>
        <taxon>Ascomycota</taxon>
        <taxon>Pezizomycotina</taxon>
        <taxon>Sordariomycetes</taxon>
        <taxon>Hypocreomycetidae</taxon>
        <taxon>Hypocreales</taxon>
        <taxon>Clavicipitaceae</taxon>
        <taxon>Clavicipitaceae incertae sedis</taxon>
        <taxon>'Torrubiella' clade</taxon>
    </lineage>
</organism>
<protein>
    <submittedName>
        <fullName evidence="2">Uncharacterized protein</fullName>
    </submittedName>
</protein>
<gene>
    <name evidence="2" type="ORF">VHEMI10488</name>
</gene>
<reference evidence="2 3" key="1">
    <citation type="journal article" date="2015" name="Genome Announc.">
        <title>Draft Genome Sequence and Gene Annotation of the Entomopathogenic Fungus Verticillium hemipterigenum.</title>
        <authorList>
            <person name="Horn F."/>
            <person name="Habel A."/>
            <person name="Scharf D.H."/>
            <person name="Dworschak J."/>
            <person name="Brakhage A.A."/>
            <person name="Guthke R."/>
            <person name="Hertweck C."/>
            <person name="Linde J."/>
        </authorList>
    </citation>
    <scope>NUCLEOTIDE SEQUENCE [LARGE SCALE GENOMIC DNA]</scope>
</reference>
<sequence length="385" mass="43285">MLTTTERRSAMVFNLPANGIFDFNQNTTSYTTTPSPSSKRMGRTPDELCFPPPPKALKREISTNHYVAQPIIRPVARQPAAQHIRLMPYTDAEWKHALADVKRDYSTTKYRSCVTKCKELLNAVKNPKSVQPTYLIYLHFYAATAIEMQVRGFQASSPHRIKFLQDARQHYRLASTLAQAADEQVANARSLFRSSRGSSIGSPVSSILSMTSDASSRASSPAFSVATTRSAKRVTFVDGAPGMDVDEPFVRPDSPTLGLDDPVSGRTSPCFEDTSNMATPRAIQREWANEEDEYTLSSEPSAAFTRYCTTLSSIQQQINTHLQSIEQDIDTALYPRPGPPRDDEMRAIDLQARIQRLRANGWVRKRFDAQRYEAFREQAILDMMQ</sequence>
<dbReference type="Proteomes" id="UP000039046">
    <property type="component" value="Unassembled WGS sequence"/>
</dbReference>
<keyword evidence="3" id="KW-1185">Reference proteome</keyword>
<proteinExistence type="predicted"/>
<dbReference type="OrthoDB" id="3641178at2759"/>
<evidence type="ECO:0000256" key="1">
    <source>
        <dbReference type="SAM" id="MobiDB-lite"/>
    </source>
</evidence>
<accession>A0A0A1TIV3</accession>
<dbReference type="HOGENOM" id="CLU_052692_0_0_1"/>
<dbReference type="AlphaFoldDB" id="A0A0A1TIV3"/>
<dbReference type="EMBL" id="CDHN01000008">
    <property type="protein sequence ID" value="CEJ94984.1"/>
    <property type="molecule type" value="Genomic_DNA"/>
</dbReference>
<evidence type="ECO:0000313" key="2">
    <source>
        <dbReference type="EMBL" id="CEJ94984.1"/>
    </source>
</evidence>
<feature type="region of interest" description="Disordered" evidence="1">
    <location>
        <begin position="25"/>
        <end position="46"/>
    </location>
</feature>
<feature type="compositionally biased region" description="Low complexity" evidence="1">
    <location>
        <begin position="27"/>
        <end position="38"/>
    </location>
</feature>